<dbReference type="InterPro" id="IPR040573">
    <property type="entry name" value="TSP_N"/>
</dbReference>
<feature type="non-terminal residue" evidence="2">
    <location>
        <position position="203"/>
    </location>
</feature>
<protein>
    <recommendedName>
        <fullName evidence="1">Tail specific protease N-terminal domain-containing protein</fullName>
    </recommendedName>
</protein>
<dbReference type="AlphaFoldDB" id="A0A382VYF5"/>
<accession>A0A382VYF5</accession>
<dbReference type="EMBL" id="UINC01155515">
    <property type="protein sequence ID" value="SVD51410.1"/>
    <property type="molecule type" value="Genomic_DNA"/>
</dbReference>
<name>A0A382VYF5_9ZZZZ</name>
<proteinExistence type="predicted"/>
<reference evidence="2" key="1">
    <citation type="submission" date="2018-05" db="EMBL/GenBank/DDBJ databases">
        <authorList>
            <person name="Lanie J.A."/>
            <person name="Ng W.-L."/>
            <person name="Kazmierczak K.M."/>
            <person name="Andrzejewski T.M."/>
            <person name="Davidsen T.M."/>
            <person name="Wayne K.J."/>
            <person name="Tettelin H."/>
            <person name="Glass J.I."/>
            <person name="Rusch D."/>
            <person name="Podicherti R."/>
            <person name="Tsui H.-C.T."/>
            <person name="Winkler M.E."/>
        </authorList>
    </citation>
    <scope>NUCLEOTIDE SEQUENCE</scope>
</reference>
<dbReference type="Pfam" id="PF17804">
    <property type="entry name" value="TSP_NTD"/>
    <property type="match status" value="1"/>
</dbReference>
<evidence type="ECO:0000259" key="1">
    <source>
        <dbReference type="Pfam" id="PF17804"/>
    </source>
</evidence>
<gene>
    <name evidence="2" type="ORF">METZ01_LOCUS404264</name>
</gene>
<sequence length="203" mass="23708">MKPSVIKRRFFGPPLFVRPPTITLACLLLFIASPHLNASSNVPAVEFNKVSAKSEQTTKLITNLVERYHYQKPKLNDELSSAIFDQYLQNLDPNRSYFLASDIQQFEKLRFRFDDLLKSVRLEPAYAIFSRYRLRALERIAHARELLDTGFNFEVDENYTIDRKGESWAVNTEELNELWRKRVKYDWLALKLGGKDADEISDT</sequence>
<evidence type="ECO:0000313" key="2">
    <source>
        <dbReference type="EMBL" id="SVD51410.1"/>
    </source>
</evidence>
<organism evidence="2">
    <name type="scientific">marine metagenome</name>
    <dbReference type="NCBI Taxonomy" id="408172"/>
    <lineage>
        <taxon>unclassified sequences</taxon>
        <taxon>metagenomes</taxon>
        <taxon>ecological metagenomes</taxon>
    </lineage>
</organism>
<feature type="domain" description="Tail specific protease N-terminal" evidence="1">
    <location>
        <begin position="62"/>
        <end position="202"/>
    </location>
</feature>